<dbReference type="Proteomes" id="UP000315724">
    <property type="component" value="Chromosome"/>
</dbReference>
<organism evidence="2 3">
    <name type="scientific">Thalassoglobus polymorphus</name>
    <dbReference type="NCBI Taxonomy" id="2527994"/>
    <lineage>
        <taxon>Bacteria</taxon>
        <taxon>Pseudomonadati</taxon>
        <taxon>Planctomycetota</taxon>
        <taxon>Planctomycetia</taxon>
        <taxon>Planctomycetales</taxon>
        <taxon>Planctomycetaceae</taxon>
        <taxon>Thalassoglobus</taxon>
    </lineage>
</organism>
<keyword evidence="1" id="KW-0812">Transmembrane</keyword>
<dbReference type="EMBL" id="CP036267">
    <property type="protein sequence ID" value="QDT35087.1"/>
    <property type="molecule type" value="Genomic_DNA"/>
</dbReference>
<protein>
    <submittedName>
        <fullName evidence="2">Uncharacterized protein</fullName>
    </submittedName>
</protein>
<dbReference type="KEGG" id="tpol:Mal48_43620"/>
<proteinExistence type="predicted"/>
<keyword evidence="1" id="KW-0472">Membrane</keyword>
<evidence type="ECO:0000313" key="2">
    <source>
        <dbReference type="EMBL" id="QDT35087.1"/>
    </source>
</evidence>
<evidence type="ECO:0000256" key="1">
    <source>
        <dbReference type="SAM" id="Phobius"/>
    </source>
</evidence>
<sequence length="223" mass="24863">MKIGVDTSEFSRHEAEPEHQFERYNRANLLQFVLTVLCLVASAYGLVKTYFADTRSIENALNSTEESWRSTQPMFTYQTLSRRLDYYTLDELLQIGLERARALQCCYEDWKGATPESVSAIESTLSNLDKALRGVDLTSALTILSEDAYTAAARAAAVYRQTRIIEAKHAQFAGLATHLLADAIVERARDSDAARGYAIQSIAATFKAEADGISFEPKTVMTR</sequence>
<evidence type="ECO:0000313" key="3">
    <source>
        <dbReference type="Proteomes" id="UP000315724"/>
    </source>
</evidence>
<keyword evidence="3" id="KW-1185">Reference proteome</keyword>
<keyword evidence="1" id="KW-1133">Transmembrane helix</keyword>
<gene>
    <name evidence="2" type="ORF">Mal48_43620</name>
</gene>
<dbReference type="AlphaFoldDB" id="A0A517QU49"/>
<feature type="transmembrane region" description="Helical" evidence="1">
    <location>
        <begin position="29"/>
        <end position="47"/>
    </location>
</feature>
<name>A0A517QU49_9PLAN</name>
<reference evidence="2 3" key="1">
    <citation type="submission" date="2019-02" db="EMBL/GenBank/DDBJ databases">
        <title>Deep-cultivation of Planctomycetes and their phenomic and genomic characterization uncovers novel biology.</title>
        <authorList>
            <person name="Wiegand S."/>
            <person name="Jogler M."/>
            <person name="Boedeker C."/>
            <person name="Pinto D."/>
            <person name="Vollmers J."/>
            <person name="Rivas-Marin E."/>
            <person name="Kohn T."/>
            <person name="Peeters S.H."/>
            <person name="Heuer A."/>
            <person name="Rast P."/>
            <person name="Oberbeckmann S."/>
            <person name="Bunk B."/>
            <person name="Jeske O."/>
            <person name="Meyerdierks A."/>
            <person name="Storesund J.E."/>
            <person name="Kallscheuer N."/>
            <person name="Luecker S."/>
            <person name="Lage O.M."/>
            <person name="Pohl T."/>
            <person name="Merkel B.J."/>
            <person name="Hornburger P."/>
            <person name="Mueller R.-W."/>
            <person name="Bruemmer F."/>
            <person name="Labrenz M."/>
            <person name="Spormann A.M."/>
            <person name="Op den Camp H."/>
            <person name="Overmann J."/>
            <person name="Amann R."/>
            <person name="Jetten M.S.M."/>
            <person name="Mascher T."/>
            <person name="Medema M.H."/>
            <person name="Devos D.P."/>
            <person name="Kaster A.-K."/>
            <person name="Ovreas L."/>
            <person name="Rohde M."/>
            <person name="Galperin M.Y."/>
            <person name="Jogler C."/>
        </authorList>
    </citation>
    <scope>NUCLEOTIDE SEQUENCE [LARGE SCALE GENOMIC DNA]</scope>
    <source>
        <strain evidence="2 3">Mal48</strain>
    </source>
</reference>
<accession>A0A517QU49</accession>